<gene>
    <name evidence="1" type="primary">shc</name>
    <name evidence="1" type="ORF">HHS34_010360</name>
</gene>
<sequence length="665" mass="74237">MNRLLQPLPLAGGVLRTVRTPSLDHSLDGTPAQNRAQSLVQTLDTARRLLLEKQAADGHWCFEFEADCTIPAEYILMQHYMDERDPALEAKMAVYLRSKQADHGGWPLYYGGHFDLSASVKAYYALKLAGDAPDLPHMRRAREAILAHGGAEHANVFTRITLALFAQVPWRAVPSIPVEVMLLPRWFPFHIYKVASWSRTVMVPLFILCSLKAKAKNPLQVHIRELFRRPPEQIQDYFACARQGVVARTFLALDRFWGIIEKGIPAALRRIAVRRAEQWFTARINGEDGLNGIFPAMVNAHEALELLGYAPEHPYRQATGAALRKLVVERADDAYCQPCMSPVWDTCLALHALIEADGSEDLGAAAGKAIAWLKDRQICREPGDWQVQRPDLAGGGWAFQYANPYYPDLDDTAAVAWALARAGRPEDRDSIEQAANWLAGMQSRNGGFGAYDVDNTHYYLNEIPFADHKALLDPPTADVTGRVVAFLGYLGRARDRDVLRRAVAYLLREQESSGAWFGRWGTNYIYGTWSVLMALGELQDPSLQPAMDRAADWLRAMQQADGGWGENNDSYAEPGLAGAGQDSTAAQTAWACLGLMAAGDKGSRALRRGIHWLETHQDSRSGWQDPFFNAPGFPKVFYLIYHGYSVYFPLWALARFRNLGCQPHG</sequence>
<proteinExistence type="predicted"/>
<dbReference type="EC" id="5.4.99.17" evidence="1"/>
<protein>
    <submittedName>
        <fullName evidence="1">Squalene--hopene cyclase</fullName>
        <ecNumber evidence="1">5.4.99.17</ecNumber>
    </submittedName>
</protein>
<accession>A0ACD5HEX1</accession>
<evidence type="ECO:0000313" key="1">
    <source>
        <dbReference type="EMBL" id="XRI72843.1"/>
    </source>
</evidence>
<evidence type="ECO:0000313" key="2">
    <source>
        <dbReference type="Proteomes" id="UP001195965"/>
    </source>
</evidence>
<keyword evidence="2" id="KW-1185">Reference proteome</keyword>
<keyword evidence="1" id="KW-0413">Isomerase</keyword>
<dbReference type="EMBL" id="CP127526">
    <property type="protein sequence ID" value="XRI72843.1"/>
    <property type="molecule type" value="Genomic_DNA"/>
</dbReference>
<dbReference type="Proteomes" id="UP001195965">
    <property type="component" value="Chromosome"/>
</dbReference>
<organism evidence="1 2">
    <name type="scientific">Acidithiobacillus montserratensis</name>
    <dbReference type="NCBI Taxonomy" id="2729135"/>
    <lineage>
        <taxon>Bacteria</taxon>
        <taxon>Pseudomonadati</taxon>
        <taxon>Pseudomonadota</taxon>
        <taxon>Acidithiobacillia</taxon>
        <taxon>Acidithiobacillales</taxon>
        <taxon>Acidithiobacillaceae</taxon>
        <taxon>Acidithiobacillus</taxon>
    </lineage>
</organism>
<reference evidence="1 2" key="1">
    <citation type="journal article" date="2021" name="ISME J.">
        <title>Genomic evolution of the class Acidithiobacillia: deep-branching Proteobacteria living in extreme acidic conditions.</title>
        <authorList>
            <person name="Moya-Beltran A."/>
            <person name="Beard S."/>
            <person name="Rojas-Villalobos C."/>
            <person name="Issotta F."/>
            <person name="Gallardo Y."/>
            <person name="Ulloa R."/>
            <person name="Giaveno A."/>
            <person name="Degli Esposti M."/>
            <person name="Johnson D.B."/>
            <person name="Quatrini R."/>
        </authorList>
    </citation>
    <scope>NUCLEOTIDE SEQUENCE [LARGE SCALE GENOMIC DNA]</scope>
    <source>
        <strain evidence="1 2">GG1-14</strain>
    </source>
</reference>
<name>A0ACD5HEX1_9PROT</name>